<dbReference type="Gene3D" id="2.40.10.350">
    <property type="entry name" value="Rod shape-determining protein MreC, domain 2"/>
    <property type="match status" value="1"/>
</dbReference>
<accession>A0A0A1VQN9</accession>
<dbReference type="GO" id="GO:0005886">
    <property type="term" value="C:plasma membrane"/>
    <property type="evidence" value="ECO:0007669"/>
    <property type="project" value="TreeGrafter"/>
</dbReference>
<dbReference type="InterPro" id="IPR042175">
    <property type="entry name" value="Cell/Rod_MreC_2"/>
</dbReference>
<dbReference type="RefSeq" id="WP_045357646.1">
    <property type="nucleotide sequence ID" value="NZ_BBPA01000018.1"/>
</dbReference>
<dbReference type="InterPro" id="IPR055342">
    <property type="entry name" value="MreC_beta-barrel_core"/>
</dbReference>
<evidence type="ECO:0000313" key="8">
    <source>
        <dbReference type="Proteomes" id="UP000030321"/>
    </source>
</evidence>
<sequence length="249" mass="27694">MYSARRKWTQQGWRLFLLAAALGGAWYIRTYQSGAILELYGLLTRPFQGEETNLQEQLLADQRVRELQNRLSEVEYQNQQLKKQLGYYQTQKKPLISAPIIGRSADDWWQQVIIGRGSADGVPVGASVTGIGGLVGRITEVTPHTSKVLLVSNSQSRIGATVNRSRSMGLIQGQNSQVATLRFFEKAPDVKPGDVVTTSAFSSLFWPGLPIGRIISLNLQENPAPTAKIEFTATVDNLEWVFVHPQPQQ</sequence>
<organism evidence="7 8">
    <name type="scientific">Microcystis aeruginosa NIES-44</name>
    <dbReference type="NCBI Taxonomy" id="449439"/>
    <lineage>
        <taxon>Bacteria</taxon>
        <taxon>Bacillati</taxon>
        <taxon>Cyanobacteriota</taxon>
        <taxon>Cyanophyceae</taxon>
        <taxon>Oscillatoriophycideae</taxon>
        <taxon>Chroococcales</taxon>
        <taxon>Microcystaceae</taxon>
        <taxon>Microcystis</taxon>
    </lineage>
</organism>
<gene>
    <name evidence="7" type="ORF">N44_00338</name>
</gene>
<dbReference type="InterPro" id="IPR042177">
    <property type="entry name" value="Cell/Rod_1"/>
</dbReference>
<dbReference type="Pfam" id="PF04085">
    <property type="entry name" value="MreC"/>
    <property type="match status" value="1"/>
</dbReference>
<dbReference type="EMBL" id="BBPA01000018">
    <property type="protein sequence ID" value="GAL92050.1"/>
    <property type="molecule type" value="Genomic_DNA"/>
</dbReference>
<keyword evidence="5" id="KW-0472">Membrane</keyword>
<dbReference type="NCBIfam" id="TIGR00219">
    <property type="entry name" value="mreC"/>
    <property type="match status" value="1"/>
</dbReference>
<evidence type="ECO:0000256" key="5">
    <source>
        <dbReference type="SAM" id="Phobius"/>
    </source>
</evidence>
<dbReference type="Gene3D" id="2.40.10.340">
    <property type="entry name" value="Rod shape-determining protein MreC, domain 1"/>
    <property type="match status" value="1"/>
</dbReference>
<dbReference type="PANTHER" id="PTHR34138:SF1">
    <property type="entry name" value="CELL SHAPE-DETERMINING PROTEIN MREC"/>
    <property type="match status" value="1"/>
</dbReference>
<proteinExistence type="inferred from homology"/>
<reference evidence="8" key="1">
    <citation type="journal article" date="2015" name="Genome">
        <title>Whole Genome Sequence of the Non-Microcystin-Producing Microcystis aeruginosa Strain NIES-44.</title>
        <authorList>
            <person name="Okano K."/>
            <person name="Miyata N."/>
            <person name="Ozaki Y."/>
        </authorList>
    </citation>
    <scope>NUCLEOTIDE SEQUENCE [LARGE SCALE GENOMIC DNA]</scope>
    <source>
        <strain evidence="8">NIES-44</strain>
    </source>
</reference>
<feature type="transmembrane region" description="Helical" evidence="5">
    <location>
        <begin position="12"/>
        <end position="28"/>
    </location>
</feature>
<comment type="similarity">
    <text evidence="1">Belongs to the MreC family.</text>
</comment>
<keyword evidence="5" id="KW-0812">Transmembrane</keyword>
<keyword evidence="3" id="KW-0133">Cell shape</keyword>
<comment type="caution">
    <text evidence="7">The sequence shown here is derived from an EMBL/GenBank/DDBJ whole genome shotgun (WGS) entry which is preliminary data.</text>
</comment>
<dbReference type="InterPro" id="IPR007221">
    <property type="entry name" value="MreC"/>
</dbReference>
<evidence type="ECO:0000259" key="6">
    <source>
        <dbReference type="Pfam" id="PF04085"/>
    </source>
</evidence>
<dbReference type="AlphaFoldDB" id="A0A0A1VQN9"/>
<feature type="domain" description="Rod shape-determining protein MreC beta-barrel core" evidence="6">
    <location>
        <begin position="100"/>
        <end position="243"/>
    </location>
</feature>
<name>A0A0A1VQN9_MICAE</name>
<dbReference type="PANTHER" id="PTHR34138">
    <property type="entry name" value="CELL SHAPE-DETERMINING PROTEIN MREC"/>
    <property type="match status" value="1"/>
</dbReference>
<evidence type="ECO:0000256" key="1">
    <source>
        <dbReference type="ARBA" id="ARBA00009369"/>
    </source>
</evidence>
<dbReference type="Proteomes" id="UP000030321">
    <property type="component" value="Unassembled WGS sequence"/>
</dbReference>
<protein>
    <recommendedName>
        <fullName evidence="2">Cell shape-determining protein MreC</fullName>
    </recommendedName>
    <alternativeName>
        <fullName evidence="4">Cell shape protein MreC</fullName>
    </alternativeName>
</protein>
<dbReference type="NCBIfam" id="NF010527">
    <property type="entry name" value="PRK13922.6-2"/>
    <property type="match status" value="1"/>
</dbReference>
<evidence type="ECO:0000256" key="4">
    <source>
        <dbReference type="ARBA" id="ARBA00032089"/>
    </source>
</evidence>
<evidence type="ECO:0000256" key="3">
    <source>
        <dbReference type="ARBA" id="ARBA00022960"/>
    </source>
</evidence>
<evidence type="ECO:0000256" key="2">
    <source>
        <dbReference type="ARBA" id="ARBA00013855"/>
    </source>
</evidence>
<keyword evidence="5" id="KW-1133">Transmembrane helix</keyword>
<evidence type="ECO:0000313" key="7">
    <source>
        <dbReference type="EMBL" id="GAL92050.1"/>
    </source>
</evidence>
<dbReference type="GO" id="GO:0008360">
    <property type="term" value="P:regulation of cell shape"/>
    <property type="evidence" value="ECO:0007669"/>
    <property type="project" value="UniProtKB-KW"/>
</dbReference>